<reference evidence="1" key="2">
    <citation type="submission" date="2020-10" db="EMBL/GenBank/DDBJ databases">
        <authorList>
            <person name="Cooper E.A."/>
            <person name="Brenton Z.W."/>
            <person name="Flinn B.S."/>
            <person name="Jenkins J."/>
            <person name="Shu S."/>
            <person name="Flowers D."/>
            <person name="Luo F."/>
            <person name="Wang Y."/>
            <person name="Xia P."/>
            <person name="Barry K."/>
            <person name="Daum C."/>
            <person name="Lipzen A."/>
            <person name="Yoshinaga Y."/>
            <person name="Schmutz J."/>
            <person name="Saski C."/>
            <person name="Vermerris W."/>
            <person name="Kresovich S."/>
        </authorList>
    </citation>
    <scope>NUCLEOTIDE SEQUENCE</scope>
</reference>
<dbReference type="EMBL" id="CM027683">
    <property type="protein sequence ID" value="KAG0535376.1"/>
    <property type="molecule type" value="Genomic_DNA"/>
</dbReference>
<protein>
    <submittedName>
        <fullName evidence="1">Uncharacterized protein</fullName>
    </submittedName>
</protein>
<dbReference type="AlphaFoldDB" id="A0A921UN01"/>
<organism evidence="1 2">
    <name type="scientific">Sorghum bicolor</name>
    <name type="common">Sorghum</name>
    <name type="synonym">Sorghum vulgare</name>
    <dbReference type="NCBI Taxonomy" id="4558"/>
    <lineage>
        <taxon>Eukaryota</taxon>
        <taxon>Viridiplantae</taxon>
        <taxon>Streptophyta</taxon>
        <taxon>Embryophyta</taxon>
        <taxon>Tracheophyta</taxon>
        <taxon>Spermatophyta</taxon>
        <taxon>Magnoliopsida</taxon>
        <taxon>Liliopsida</taxon>
        <taxon>Poales</taxon>
        <taxon>Poaceae</taxon>
        <taxon>PACMAD clade</taxon>
        <taxon>Panicoideae</taxon>
        <taxon>Andropogonodae</taxon>
        <taxon>Andropogoneae</taxon>
        <taxon>Sorghinae</taxon>
        <taxon>Sorghum</taxon>
    </lineage>
</organism>
<name>A0A921UN01_SORBI</name>
<reference evidence="1" key="1">
    <citation type="journal article" date="2019" name="BMC Genomics">
        <title>A new reference genome for Sorghum bicolor reveals high levels of sequence similarity between sweet and grain genotypes: implications for the genetics of sugar metabolism.</title>
        <authorList>
            <person name="Cooper E.A."/>
            <person name="Brenton Z.W."/>
            <person name="Flinn B.S."/>
            <person name="Jenkins J."/>
            <person name="Shu S."/>
            <person name="Flowers D."/>
            <person name="Luo F."/>
            <person name="Wang Y."/>
            <person name="Xia P."/>
            <person name="Barry K."/>
            <person name="Daum C."/>
            <person name="Lipzen A."/>
            <person name="Yoshinaga Y."/>
            <person name="Schmutz J."/>
            <person name="Saski C."/>
            <person name="Vermerris W."/>
            <person name="Kresovich S."/>
        </authorList>
    </citation>
    <scope>NUCLEOTIDE SEQUENCE</scope>
</reference>
<sequence length="118" mass="13098">MEAYICKSIRGCMQRYRQGHCGKTSQGCCGEGKELECRVTLSSISPFTQSIPIPPIHTRLSIYQHKASQASSSKQKSIQRCPCNREASASLPRIPFPWALASNFCAVLEFNSETTVQI</sequence>
<comment type="caution">
    <text evidence="1">The sequence shown here is derived from an EMBL/GenBank/DDBJ whole genome shotgun (WGS) entry which is preliminary data.</text>
</comment>
<proteinExistence type="predicted"/>
<evidence type="ECO:0000313" key="1">
    <source>
        <dbReference type="EMBL" id="KAG0535376.1"/>
    </source>
</evidence>
<dbReference type="Proteomes" id="UP000807115">
    <property type="component" value="Chromosome 4"/>
</dbReference>
<dbReference type="OMA" id="CPCNREA"/>
<dbReference type="Gramene" id="EES07712">
    <property type="protein sequence ID" value="EES07712"/>
    <property type="gene ID" value="SORBI_3004G337600"/>
</dbReference>
<accession>A0A921UN01</accession>
<gene>
    <name evidence="1" type="ORF">BDA96_04G361200</name>
</gene>
<evidence type="ECO:0000313" key="2">
    <source>
        <dbReference type="Proteomes" id="UP000807115"/>
    </source>
</evidence>